<feature type="compositionally biased region" description="Pro residues" evidence="1">
    <location>
        <begin position="14"/>
        <end position="23"/>
    </location>
</feature>
<accession>A0A0N5AZS5</accession>
<protein>
    <submittedName>
        <fullName evidence="3">Uncharacterized protein</fullName>
    </submittedName>
</protein>
<feature type="compositionally biased region" description="Low complexity" evidence="1">
    <location>
        <begin position="24"/>
        <end position="39"/>
    </location>
</feature>
<evidence type="ECO:0000313" key="3">
    <source>
        <dbReference type="WBParaSite" id="SMUV_0001050401-mRNA-1"/>
    </source>
</evidence>
<organism evidence="2 3">
    <name type="scientific">Syphacia muris</name>
    <dbReference type="NCBI Taxonomy" id="451379"/>
    <lineage>
        <taxon>Eukaryota</taxon>
        <taxon>Metazoa</taxon>
        <taxon>Ecdysozoa</taxon>
        <taxon>Nematoda</taxon>
        <taxon>Chromadorea</taxon>
        <taxon>Rhabditida</taxon>
        <taxon>Spirurina</taxon>
        <taxon>Oxyuridomorpha</taxon>
        <taxon>Oxyuroidea</taxon>
        <taxon>Oxyuridae</taxon>
        <taxon>Syphacia</taxon>
    </lineage>
</organism>
<name>A0A0N5AZS5_9BILA</name>
<keyword evidence="2" id="KW-1185">Reference proteome</keyword>
<reference evidence="3" key="1">
    <citation type="submission" date="2017-02" db="UniProtKB">
        <authorList>
            <consortium name="WormBaseParasite"/>
        </authorList>
    </citation>
    <scope>IDENTIFICATION</scope>
</reference>
<evidence type="ECO:0000313" key="2">
    <source>
        <dbReference type="Proteomes" id="UP000046393"/>
    </source>
</evidence>
<dbReference type="WBParaSite" id="SMUV_0001050401-mRNA-1">
    <property type="protein sequence ID" value="SMUV_0001050401-mRNA-1"/>
    <property type="gene ID" value="SMUV_0001050401"/>
</dbReference>
<sequence length="146" mass="16389">MNEPFGRLHAPSSTPSPIPPSLPPLATAPHSSHSLSSSVCGSLRGSFRDLRDSLRELHLPRMFTTPKQKSVSAFSIALEMTRCASNHSPIDGLSRKRQCVSTGNIPRKGRRRTAVNWHNYTPQHLNKQFHLGKFRFLFPICFSDVR</sequence>
<feature type="region of interest" description="Disordered" evidence="1">
    <location>
        <begin position="1"/>
        <end position="39"/>
    </location>
</feature>
<dbReference type="AlphaFoldDB" id="A0A0N5AZS5"/>
<proteinExistence type="predicted"/>
<evidence type="ECO:0000256" key="1">
    <source>
        <dbReference type="SAM" id="MobiDB-lite"/>
    </source>
</evidence>
<dbReference type="Proteomes" id="UP000046393">
    <property type="component" value="Unplaced"/>
</dbReference>